<proteinExistence type="predicted"/>
<dbReference type="EMBL" id="SDAQ01000131">
    <property type="protein sequence ID" value="KAI3535667.1"/>
    <property type="molecule type" value="Genomic_DNA"/>
</dbReference>
<feature type="region of interest" description="Disordered" evidence="1">
    <location>
        <begin position="181"/>
        <end position="205"/>
    </location>
</feature>
<evidence type="ECO:0000313" key="2">
    <source>
        <dbReference type="EMBL" id="KAI3535667.1"/>
    </source>
</evidence>
<sequence>MPFFGGGRREPSPEPVRELTPPPSEPRRTGFFGSRRDPSPEPVHHQPVAEPAPRKHGLFGSSRRDPSPTPTARTSRTSATSHSSLSSTTYHTSPDGHHTGGGGLFRRSTDASSGRRGGLLHKFGGVGVEMDPSIVQARERVMGAEAAEKEADRALMAARESVAAARADVRRLEEEAKEEARRAKIKQYHAREVSKRGKALGRHGD</sequence>
<reference evidence="2" key="1">
    <citation type="submission" date="2019-01" db="EMBL/GenBank/DDBJ databases">
        <title>Colletotrichum abscissum LGMF1257.</title>
        <authorList>
            <person name="Baroncelli R."/>
        </authorList>
    </citation>
    <scope>NUCLEOTIDE SEQUENCE</scope>
    <source>
        <strain evidence="2">Ca142</strain>
    </source>
</reference>
<feature type="compositionally biased region" description="Basic residues" evidence="1">
    <location>
        <begin position="196"/>
        <end position="205"/>
    </location>
</feature>
<protein>
    <submittedName>
        <fullName evidence="2">Uncharacterized protein</fullName>
    </submittedName>
</protein>
<feature type="region of interest" description="Disordered" evidence="1">
    <location>
        <begin position="1"/>
        <end position="125"/>
    </location>
</feature>
<dbReference type="Proteomes" id="UP001056436">
    <property type="component" value="Unassembled WGS sequence"/>
</dbReference>
<name>A0A9P9X426_9PEZI</name>
<dbReference type="OrthoDB" id="3211582at2759"/>
<accession>A0A9P9X426</accession>
<evidence type="ECO:0000256" key="1">
    <source>
        <dbReference type="SAM" id="MobiDB-lite"/>
    </source>
</evidence>
<gene>
    <name evidence="2" type="ORF">CABS02_12856</name>
</gene>
<comment type="caution">
    <text evidence="2">The sequence shown here is derived from an EMBL/GenBank/DDBJ whole genome shotgun (WGS) entry which is preliminary data.</text>
</comment>
<evidence type="ECO:0000313" key="3">
    <source>
        <dbReference type="Proteomes" id="UP001056436"/>
    </source>
</evidence>
<feature type="compositionally biased region" description="Basic and acidic residues" evidence="1">
    <location>
        <begin position="34"/>
        <end position="44"/>
    </location>
</feature>
<feature type="compositionally biased region" description="Low complexity" evidence="1">
    <location>
        <begin position="70"/>
        <end position="93"/>
    </location>
</feature>
<keyword evidence="3" id="KW-1185">Reference proteome</keyword>
<feature type="compositionally biased region" description="Basic and acidic residues" evidence="1">
    <location>
        <begin position="7"/>
        <end position="17"/>
    </location>
</feature>
<organism evidence="2 3">
    <name type="scientific">Colletotrichum abscissum</name>
    <dbReference type="NCBI Taxonomy" id="1671311"/>
    <lineage>
        <taxon>Eukaryota</taxon>
        <taxon>Fungi</taxon>
        <taxon>Dikarya</taxon>
        <taxon>Ascomycota</taxon>
        <taxon>Pezizomycotina</taxon>
        <taxon>Sordariomycetes</taxon>
        <taxon>Hypocreomycetidae</taxon>
        <taxon>Glomerellales</taxon>
        <taxon>Glomerellaceae</taxon>
        <taxon>Colletotrichum</taxon>
        <taxon>Colletotrichum acutatum species complex</taxon>
    </lineage>
</organism>
<dbReference type="AlphaFoldDB" id="A0A9P9X426"/>